<dbReference type="CDD" id="cd00090">
    <property type="entry name" value="HTH_ARSR"/>
    <property type="match status" value="1"/>
</dbReference>
<proteinExistence type="predicted"/>
<dbReference type="InterPro" id="IPR011991">
    <property type="entry name" value="ArsR-like_HTH"/>
</dbReference>
<comment type="caution">
    <text evidence="5">The sequence shown here is derived from an EMBL/GenBank/DDBJ whole genome shotgun (WGS) entry which is preliminary data.</text>
</comment>
<dbReference type="STRING" id="585530.HMPREF0183_0752"/>
<keyword evidence="1" id="KW-0805">Transcription regulation</keyword>
<evidence type="ECO:0000259" key="4">
    <source>
        <dbReference type="PROSITE" id="PS50987"/>
    </source>
</evidence>
<evidence type="ECO:0000256" key="2">
    <source>
        <dbReference type="ARBA" id="ARBA00023125"/>
    </source>
</evidence>
<dbReference type="NCBIfam" id="NF033788">
    <property type="entry name" value="HTH_metalloreg"/>
    <property type="match status" value="1"/>
</dbReference>
<evidence type="ECO:0000313" key="5">
    <source>
        <dbReference type="EMBL" id="EFG47976.1"/>
    </source>
</evidence>
<evidence type="ECO:0000256" key="3">
    <source>
        <dbReference type="ARBA" id="ARBA00023163"/>
    </source>
</evidence>
<dbReference type="InterPro" id="IPR036388">
    <property type="entry name" value="WH-like_DNA-bd_sf"/>
</dbReference>
<dbReference type="GO" id="GO:0003700">
    <property type="term" value="F:DNA-binding transcription factor activity"/>
    <property type="evidence" value="ECO:0007669"/>
    <property type="project" value="InterPro"/>
</dbReference>
<dbReference type="InterPro" id="IPR036390">
    <property type="entry name" value="WH_DNA-bd_sf"/>
</dbReference>
<dbReference type="Proteomes" id="UP000005714">
    <property type="component" value="Unassembled WGS sequence"/>
</dbReference>
<evidence type="ECO:0000313" key="6">
    <source>
        <dbReference type="Proteomes" id="UP000005714"/>
    </source>
</evidence>
<dbReference type="InterPro" id="IPR051081">
    <property type="entry name" value="HTH_MetalResp_TranReg"/>
</dbReference>
<keyword evidence="3" id="KW-0804">Transcription</keyword>
<dbReference type="Pfam" id="PF01022">
    <property type="entry name" value="HTH_5"/>
    <property type="match status" value="1"/>
</dbReference>
<dbReference type="PANTHER" id="PTHR33154:SF18">
    <property type="entry name" value="ARSENICAL RESISTANCE OPERON REPRESSOR"/>
    <property type="match status" value="1"/>
</dbReference>
<keyword evidence="6" id="KW-1185">Reference proteome</keyword>
<feature type="domain" description="HTH arsR-type" evidence="4">
    <location>
        <begin position="13"/>
        <end position="108"/>
    </location>
</feature>
<dbReference type="RefSeq" id="WP_005882881.1">
    <property type="nucleotide sequence ID" value="NZ_ADNU01000021.1"/>
</dbReference>
<keyword evidence="2" id="KW-0238">DNA-binding</keyword>
<dbReference type="InterPro" id="IPR001845">
    <property type="entry name" value="HTH_ArsR_DNA-bd_dom"/>
</dbReference>
<dbReference type="PANTHER" id="PTHR33154">
    <property type="entry name" value="TRANSCRIPTIONAL REGULATOR, ARSR FAMILY"/>
    <property type="match status" value="1"/>
</dbReference>
<dbReference type="SUPFAM" id="SSF46785">
    <property type="entry name" value="Winged helix' DNA-binding domain"/>
    <property type="match status" value="1"/>
</dbReference>
<dbReference type="EMBL" id="ADNU01000021">
    <property type="protein sequence ID" value="EFG47976.1"/>
    <property type="molecule type" value="Genomic_DNA"/>
</dbReference>
<evidence type="ECO:0000256" key="1">
    <source>
        <dbReference type="ARBA" id="ARBA00023015"/>
    </source>
</evidence>
<dbReference type="GO" id="GO:0003677">
    <property type="term" value="F:DNA binding"/>
    <property type="evidence" value="ECO:0007669"/>
    <property type="project" value="UniProtKB-KW"/>
</dbReference>
<dbReference type="PRINTS" id="PR00778">
    <property type="entry name" value="HTHARSR"/>
</dbReference>
<reference evidence="5 6" key="1">
    <citation type="submission" date="2010-04" db="EMBL/GenBank/DDBJ databases">
        <authorList>
            <person name="Qin X."/>
            <person name="Bachman B."/>
            <person name="Battles P."/>
            <person name="Bell A."/>
            <person name="Bess C."/>
            <person name="Bickham C."/>
            <person name="Chaboub L."/>
            <person name="Chen D."/>
            <person name="Coyle M."/>
            <person name="Deiros D.R."/>
            <person name="Dinh H."/>
            <person name="Forbes L."/>
            <person name="Fowler G."/>
            <person name="Francisco L."/>
            <person name="Fu Q."/>
            <person name="Gubbala S."/>
            <person name="Hale W."/>
            <person name="Han Y."/>
            <person name="Hemphill L."/>
            <person name="Highlander S.K."/>
            <person name="Hirani K."/>
            <person name="Hogues M."/>
            <person name="Jackson L."/>
            <person name="Jakkamsetti A."/>
            <person name="Javaid M."/>
            <person name="Jiang H."/>
            <person name="Korchina V."/>
            <person name="Kovar C."/>
            <person name="Lara F."/>
            <person name="Lee S."/>
            <person name="Mata R."/>
            <person name="Mathew T."/>
            <person name="Moen C."/>
            <person name="Morales K."/>
            <person name="Munidasa M."/>
            <person name="Nazareth L."/>
            <person name="Ngo R."/>
            <person name="Nguyen L."/>
            <person name="Okwuonu G."/>
            <person name="Ongeri F."/>
            <person name="Patil S."/>
            <person name="Petrosino J."/>
            <person name="Pham C."/>
            <person name="Pham P."/>
            <person name="Pu L.-L."/>
            <person name="Puazo M."/>
            <person name="Raj R."/>
            <person name="Reid J."/>
            <person name="Rouhana J."/>
            <person name="Saada N."/>
            <person name="Shang Y."/>
            <person name="Simmons D."/>
            <person name="Thornton R."/>
            <person name="Warren J."/>
            <person name="Weissenberger G."/>
            <person name="Zhang J."/>
            <person name="Zhang L."/>
            <person name="Zhou C."/>
            <person name="Zhu D."/>
            <person name="Muzny D."/>
            <person name="Worley K."/>
            <person name="Gibbs R."/>
        </authorList>
    </citation>
    <scope>NUCLEOTIDE SEQUENCE [LARGE SCALE GENOMIC DNA]</scope>
    <source>
        <strain evidence="5 6">ATCC 49030</strain>
    </source>
</reference>
<dbReference type="eggNOG" id="COG0640">
    <property type="taxonomic scope" value="Bacteria"/>
</dbReference>
<dbReference type="Gene3D" id="1.10.10.10">
    <property type="entry name" value="Winged helix-like DNA-binding domain superfamily/Winged helix DNA-binding domain"/>
    <property type="match status" value="1"/>
</dbReference>
<protein>
    <submittedName>
        <fullName evidence="5">Transcriptional regulator, ArsR family</fullName>
    </submittedName>
</protein>
<organism evidence="5 6">
    <name type="scientific">Brevibacterium mcbrellneri ATCC 49030</name>
    <dbReference type="NCBI Taxonomy" id="585530"/>
    <lineage>
        <taxon>Bacteria</taxon>
        <taxon>Bacillati</taxon>
        <taxon>Actinomycetota</taxon>
        <taxon>Actinomycetes</taxon>
        <taxon>Micrococcales</taxon>
        <taxon>Brevibacteriaceae</taxon>
        <taxon>Brevibacterium</taxon>
    </lineage>
</organism>
<dbReference type="SMART" id="SM00418">
    <property type="entry name" value="HTH_ARSR"/>
    <property type="match status" value="1"/>
</dbReference>
<gene>
    <name evidence="5" type="ORF">HMPREF0183_0752</name>
</gene>
<sequence>MAMIIHEEASHENSHTELKSWATLFKSLADPHRLQIIQHLQLGEHRVADLVDHLGLAQSTVSTHVSSLRKAGLLASHTHGRATYYTLAHPQETARLFKAATAALTSADTCIESSQQKDTSHV</sequence>
<name>D4YLE2_9MICO</name>
<dbReference type="PROSITE" id="PS50987">
    <property type="entry name" value="HTH_ARSR_2"/>
    <property type="match status" value="1"/>
</dbReference>
<accession>D4YLE2</accession>
<dbReference type="AlphaFoldDB" id="D4YLE2"/>